<dbReference type="Proteomes" id="UP000789831">
    <property type="component" value="Unassembled WGS sequence"/>
</dbReference>
<keyword evidence="3" id="KW-1185">Reference proteome</keyword>
<name>A0A9N8Z2P8_9GLOM</name>
<dbReference type="OrthoDB" id="2412055at2759"/>
<gene>
    <name evidence="2" type="ORF">AGERDE_LOCUS2293</name>
</gene>
<organism evidence="2 3">
    <name type="scientific">Ambispora gerdemannii</name>
    <dbReference type="NCBI Taxonomy" id="144530"/>
    <lineage>
        <taxon>Eukaryota</taxon>
        <taxon>Fungi</taxon>
        <taxon>Fungi incertae sedis</taxon>
        <taxon>Mucoromycota</taxon>
        <taxon>Glomeromycotina</taxon>
        <taxon>Glomeromycetes</taxon>
        <taxon>Archaeosporales</taxon>
        <taxon>Ambisporaceae</taxon>
        <taxon>Ambispora</taxon>
    </lineage>
</organism>
<evidence type="ECO:0000313" key="3">
    <source>
        <dbReference type="Proteomes" id="UP000789831"/>
    </source>
</evidence>
<accession>A0A9N8Z2P8</accession>
<sequence length="140" mass="15510">MDSDKSIVEVSNNAINDNEFVMRNPTSTSSSSDRISSIDASSTPKKQSRQRTNTLRILIHATMQLLTSPPLSPTLPSSPSESISSTDSEQSSYISFPEYEAFIDELDDNVQNVRGESMVLQMEEFDEMLVNGVQVLRSSN</sequence>
<feature type="region of interest" description="Disordered" evidence="1">
    <location>
        <begin position="1"/>
        <end position="52"/>
    </location>
</feature>
<feature type="region of interest" description="Disordered" evidence="1">
    <location>
        <begin position="67"/>
        <end position="91"/>
    </location>
</feature>
<evidence type="ECO:0000313" key="2">
    <source>
        <dbReference type="EMBL" id="CAG8461843.1"/>
    </source>
</evidence>
<proteinExistence type="predicted"/>
<evidence type="ECO:0000256" key="1">
    <source>
        <dbReference type="SAM" id="MobiDB-lite"/>
    </source>
</evidence>
<dbReference type="AlphaFoldDB" id="A0A9N8Z2P8"/>
<dbReference type="EMBL" id="CAJVPL010000187">
    <property type="protein sequence ID" value="CAG8461843.1"/>
    <property type="molecule type" value="Genomic_DNA"/>
</dbReference>
<protein>
    <submittedName>
        <fullName evidence="2">12615_t:CDS:1</fullName>
    </submittedName>
</protein>
<feature type="compositionally biased region" description="Low complexity" evidence="1">
    <location>
        <begin position="26"/>
        <end position="43"/>
    </location>
</feature>
<reference evidence="2" key="1">
    <citation type="submission" date="2021-06" db="EMBL/GenBank/DDBJ databases">
        <authorList>
            <person name="Kallberg Y."/>
            <person name="Tangrot J."/>
            <person name="Rosling A."/>
        </authorList>
    </citation>
    <scope>NUCLEOTIDE SEQUENCE</scope>
    <source>
        <strain evidence="2">MT106</strain>
    </source>
</reference>
<comment type="caution">
    <text evidence="2">The sequence shown here is derived from an EMBL/GenBank/DDBJ whole genome shotgun (WGS) entry which is preliminary data.</text>
</comment>